<comment type="caution">
    <text evidence="2">The sequence shown here is derived from an EMBL/GenBank/DDBJ whole genome shotgun (WGS) entry which is preliminary data.</text>
</comment>
<dbReference type="Proteomes" id="UP000187203">
    <property type="component" value="Unassembled WGS sequence"/>
</dbReference>
<reference evidence="3" key="1">
    <citation type="submission" date="2013-09" db="EMBL/GenBank/DDBJ databases">
        <title>Corchorus olitorius genome sequencing.</title>
        <authorList>
            <person name="Alam M."/>
            <person name="Haque M.S."/>
            <person name="Islam M.S."/>
            <person name="Emdad E.M."/>
            <person name="Islam M.M."/>
            <person name="Ahmed B."/>
            <person name="Halim A."/>
            <person name="Hossen Q.M.M."/>
            <person name="Hossain M.Z."/>
            <person name="Ahmed R."/>
            <person name="Khan M.M."/>
            <person name="Islam R."/>
            <person name="Rashid M.M."/>
            <person name="Khan S.A."/>
            <person name="Rahman M.S."/>
            <person name="Alam M."/>
            <person name="Yahiya A.S."/>
            <person name="Khan M.S."/>
            <person name="Azam M.S."/>
            <person name="Haque T."/>
            <person name="Lashkar M.Z.H."/>
            <person name="Akhand A.I."/>
            <person name="Morshed G."/>
            <person name="Roy S."/>
            <person name="Uddin K.S."/>
            <person name="Rabeya T."/>
            <person name="Hossain A.S."/>
            <person name="Chowdhury A."/>
            <person name="Snigdha A.R."/>
            <person name="Mortoza M.S."/>
            <person name="Matin S.A."/>
            <person name="Hoque S.M.E."/>
            <person name="Islam M.K."/>
            <person name="Roy D.K."/>
            <person name="Haider R."/>
            <person name="Moosa M.M."/>
            <person name="Elias S.M."/>
            <person name="Hasan A.M."/>
            <person name="Jahan S."/>
            <person name="Shafiuddin M."/>
            <person name="Mahmood N."/>
            <person name="Shommy N.S."/>
        </authorList>
    </citation>
    <scope>NUCLEOTIDE SEQUENCE [LARGE SCALE GENOMIC DNA]</scope>
    <source>
        <strain evidence="3">cv. O-4</strain>
    </source>
</reference>
<name>A0A1R3K1S1_9ROSI</name>
<feature type="region of interest" description="Disordered" evidence="1">
    <location>
        <begin position="1"/>
        <end position="22"/>
    </location>
</feature>
<sequence>MVFGNENVGEPPLDALTPPSNSQSPALLNASYSFNDATNCYIKSFFICD</sequence>
<accession>A0A1R3K1S1</accession>
<evidence type="ECO:0000313" key="3">
    <source>
        <dbReference type="Proteomes" id="UP000187203"/>
    </source>
</evidence>
<dbReference type="EMBL" id="AWUE01014862">
    <property type="protein sequence ID" value="OMP01023.1"/>
    <property type="molecule type" value="Genomic_DNA"/>
</dbReference>
<dbReference type="AlphaFoldDB" id="A0A1R3K1S1"/>
<evidence type="ECO:0000313" key="2">
    <source>
        <dbReference type="EMBL" id="OMP01023.1"/>
    </source>
</evidence>
<keyword evidence="3" id="KW-1185">Reference proteome</keyword>
<proteinExistence type="predicted"/>
<protein>
    <submittedName>
        <fullName evidence="2">Uncharacterized protein</fullName>
    </submittedName>
</protein>
<gene>
    <name evidence="2" type="ORF">COLO4_12215</name>
</gene>
<evidence type="ECO:0000256" key="1">
    <source>
        <dbReference type="SAM" id="MobiDB-lite"/>
    </source>
</evidence>
<organism evidence="2 3">
    <name type="scientific">Corchorus olitorius</name>
    <dbReference type="NCBI Taxonomy" id="93759"/>
    <lineage>
        <taxon>Eukaryota</taxon>
        <taxon>Viridiplantae</taxon>
        <taxon>Streptophyta</taxon>
        <taxon>Embryophyta</taxon>
        <taxon>Tracheophyta</taxon>
        <taxon>Spermatophyta</taxon>
        <taxon>Magnoliopsida</taxon>
        <taxon>eudicotyledons</taxon>
        <taxon>Gunneridae</taxon>
        <taxon>Pentapetalae</taxon>
        <taxon>rosids</taxon>
        <taxon>malvids</taxon>
        <taxon>Malvales</taxon>
        <taxon>Malvaceae</taxon>
        <taxon>Grewioideae</taxon>
        <taxon>Apeibeae</taxon>
        <taxon>Corchorus</taxon>
    </lineage>
</organism>